<dbReference type="PANTHER" id="PTHR30461:SF19">
    <property type="entry name" value="SITE-SPECIFIC RECOMBINASE RESOLVASE FAMILY"/>
    <property type="match status" value="1"/>
</dbReference>
<keyword evidence="3" id="KW-1185">Reference proteome</keyword>
<dbReference type="OrthoDB" id="942413at2"/>
<dbReference type="AlphaFoldDB" id="A0A4Q9BGJ9"/>
<proteinExistence type="predicted"/>
<feature type="domain" description="Resolvase/invertase-type recombinase catalytic" evidence="1">
    <location>
        <begin position="6"/>
        <end position="155"/>
    </location>
</feature>
<dbReference type="Pfam" id="PF00239">
    <property type="entry name" value="Resolvase"/>
    <property type="match status" value="1"/>
</dbReference>
<dbReference type="EMBL" id="SEWY01000001">
    <property type="protein sequence ID" value="TBH75227.1"/>
    <property type="molecule type" value="Genomic_DNA"/>
</dbReference>
<dbReference type="CDD" id="cd03768">
    <property type="entry name" value="SR_ResInv"/>
    <property type="match status" value="1"/>
</dbReference>
<evidence type="ECO:0000313" key="3">
    <source>
        <dbReference type="Proteomes" id="UP000293583"/>
    </source>
</evidence>
<dbReference type="InterPro" id="IPR050639">
    <property type="entry name" value="SSR_resolvase"/>
</dbReference>
<dbReference type="InterPro" id="IPR006119">
    <property type="entry name" value="Resolv_N"/>
</dbReference>
<organism evidence="2 3">
    <name type="scientific">Aquirufa antheringensis</name>
    <dbReference type="NCBI Taxonomy" id="2516559"/>
    <lineage>
        <taxon>Bacteria</taxon>
        <taxon>Pseudomonadati</taxon>
        <taxon>Bacteroidota</taxon>
        <taxon>Cytophagia</taxon>
        <taxon>Cytophagales</taxon>
        <taxon>Flectobacillaceae</taxon>
        <taxon>Aquirufa</taxon>
    </lineage>
</organism>
<dbReference type="InterPro" id="IPR036162">
    <property type="entry name" value="Resolvase-like_N_sf"/>
</dbReference>
<dbReference type="PANTHER" id="PTHR30461">
    <property type="entry name" value="DNA-INVERTASE FROM LAMBDOID PROPHAGE"/>
    <property type="match status" value="1"/>
</dbReference>
<dbReference type="Proteomes" id="UP000293583">
    <property type="component" value="Unassembled WGS sequence"/>
</dbReference>
<protein>
    <submittedName>
        <fullName evidence="2">Recombinase family protein</fullName>
    </submittedName>
</protein>
<accession>A0A4Q9BGJ9</accession>
<sequence>MKQKTKVVVFSRVSTQIQDTLRQTEELKEYAERMNYQVLNVFEETISGTKKTSERPVLQSMLTYIENNPVQKILIWELSRIGRNSLEVLQILNQCNAMKVSIFIKNFNIETLDDKGHINPMTQFMLEIINTLNQLERNNIVQRLRSGFEQYRKTNPIGRKVGSFQTEEELLSKYPQVLKYLKKGLSIRQVSGLTNNTSTNTILKVKKTAIKRGILTV</sequence>
<dbReference type="SMART" id="SM00857">
    <property type="entry name" value="Resolvase"/>
    <property type="match status" value="1"/>
</dbReference>
<reference evidence="2 3" key="1">
    <citation type="submission" date="2019-02" db="EMBL/GenBank/DDBJ databases">
        <title>Genome of a new Bacteroidetes strain.</title>
        <authorList>
            <person name="Pitt A."/>
        </authorList>
    </citation>
    <scope>NUCLEOTIDE SEQUENCE [LARGE SCALE GENOMIC DNA]</scope>
    <source>
        <strain evidence="2 3">103A-SOEBACH</strain>
    </source>
</reference>
<dbReference type="RefSeq" id="WP_130922412.1">
    <property type="nucleotide sequence ID" value="NZ_JAANOM010000002.1"/>
</dbReference>
<gene>
    <name evidence="2" type="ORF">EWU20_01245</name>
</gene>
<name>A0A4Q9BGJ9_9BACT</name>
<dbReference type="GO" id="GO:0003677">
    <property type="term" value="F:DNA binding"/>
    <property type="evidence" value="ECO:0007669"/>
    <property type="project" value="InterPro"/>
</dbReference>
<comment type="caution">
    <text evidence="2">The sequence shown here is derived from an EMBL/GenBank/DDBJ whole genome shotgun (WGS) entry which is preliminary data.</text>
</comment>
<dbReference type="PROSITE" id="PS51736">
    <property type="entry name" value="RECOMBINASES_3"/>
    <property type="match status" value="1"/>
</dbReference>
<evidence type="ECO:0000259" key="1">
    <source>
        <dbReference type="PROSITE" id="PS51736"/>
    </source>
</evidence>
<dbReference type="Gene3D" id="3.40.50.1390">
    <property type="entry name" value="Resolvase, N-terminal catalytic domain"/>
    <property type="match status" value="1"/>
</dbReference>
<evidence type="ECO:0000313" key="2">
    <source>
        <dbReference type="EMBL" id="TBH75227.1"/>
    </source>
</evidence>
<dbReference type="GO" id="GO:0000150">
    <property type="term" value="F:DNA strand exchange activity"/>
    <property type="evidence" value="ECO:0007669"/>
    <property type="project" value="InterPro"/>
</dbReference>
<dbReference type="SUPFAM" id="SSF53041">
    <property type="entry name" value="Resolvase-like"/>
    <property type="match status" value="1"/>
</dbReference>